<dbReference type="PANTHER" id="PTHR24409:SF295">
    <property type="entry name" value="AZ2-RELATED"/>
    <property type="match status" value="1"/>
</dbReference>
<keyword evidence="9" id="KW-1185">Reference proteome</keyword>
<sequence length="218" mass="24402">MDDVLPECLSKPLEYIDPCLLATQEHEHQNYSLSEISQPAIEALAQNSQSQSMLDFYYPEVQLPLPAPNSFQGSHSSRREELFSRCPRPAPPQTASSSSSGEAHSDAPDGKMEITPVQHKSVCPACKKAYPSPSQYRKHLRVLGCQPSFSCDGCDKKYKYKKDLHRHQGHENALPACKKPKSGPDTVGTQANPFACRHCPKVYTRKDSLIRHMRTHSQ</sequence>
<reference evidence="9" key="1">
    <citation type="journal article" date="2021" name="BMC Genomics">
        <title>Chromosome-level genome assembly and manually-curated proteome of model necrotroph Parastagonospora nodorum Sn15 reveals a genome-wide trove of candidate effector homologs, and redundancy of virulence-related functions within an accessory chromosome.</title>
        <authorList>
            <person name="Bertazzoni S."/>
            <person name="Jones D.A.B."/>
            <person name="Phan H.T."/>
            <person name="Tan K.-C."/>
            <person name="Hane J.K."/>
        </authorList>
    </citation>
    <scope>NUCLEOTIDE SEQUENCE [LARGE SCALE GENOMIC DNA]</scope>
    <source>
        <strain evidence="9">SN15 / ATCC MYA-4574 / FGSC 10173)</strain>
    </source>
</reference>
<dbReference type="PANTHER" id="PTHR24409">
    <property type="entry name" value="ZINC FINGER PROTEIN 142"/>
    <property type="match status" value="1"/>
</dbReference>
<dbReference type="PROSITE" id="PS00028">
    <property type="entry name" value="ZINC_FINGER_C2H2_1"/>
    <property type="match status" value="1"/>
</dbReference>
<evidence type="ECO:0000256" key="5">
    <source>
        <dbReference type="PROSITE-ProRule" id="PRU00042"/>
    </source>
</evidence>
<evidence type="ECO:0000256" key="2">
    <source>
        <dbReference type="ARBA" id="ARBA00022737"/>
    </source>
</evidence>
<keyword evidence="4" id="KW-0862">Zinc</keyword>
<evidence type="ECO:0000259" key="7">
    <source>
        <dbReference type="PROSITE" id="PS50157"/>
    </source>
</evidence>
<keyword evidence="2" id="KW-0677">Repeat</keyword>
<dbReference type="Gene3D" id="3.30.160.60">
    <property type="entry name" value="Classic Zinc Finger"/>
    <property type="match status" value="2"/>
</dbReference>
<dbReference type="SMART" id="SM00355">
    <property type="entry name" value="ZnF_C2H2"/>
    <property type="match status" value="3"/>
</dbReference>
<organism evidence="8 9">
    <name type="scientific">Phaeosphaeria nodorum (strain SN15 / ATCC MYA-4574 / FGSC 10173)</name>
    <name type="common">Glume blotch fungus</name>
    <name type="synonym">Parastagonospora nodorum</name>
    <dbReference type="NCBI Taxonomy" id="321614"/>
    <lineage>
        <taxon>Eukaryota</taxon>
        <taxon>Fungi</taxon>
        <taxon>Dikarya</taxon>
        <taxon>Ascomycota</taxon>
        <taxon>Pezizomycotina</taxon>
        <taxon>Dothideomycetes</taxon>
        <taxon>Pleosporomycetidae</taxon>
        <taxon>Pleosporales</taxon>
        <taxon>Pleosporineae</taxon>
        <taxon>Phaeosphaeriaceae</taxon>
        <taxon>Parastagonospora</taxon>
    </lineage>
</organism>
<keyword evidence="3 5" id="KW-0863">Zinc-finger</keyword>
<dbReference type="InterPro" id="IPR036236">
    <property type="entry name" value="Znf_C2H2_sf"/>
</dbReference>
<proteinExistence type="predicted"/>
<name>A0A7U2I1B0_PHANO</name>
<keyword evidence="1" id="KW-0479">Metal-binding</keyword>
<evidence type="ECO:0000256" key="4">
    <source>
        <dbReference type="ARBA" id="ARBA00022833"/>
    </source>
</evidence>
<feature type="compositionally biased region" description="Low complexity" evidence="6">
    <location>
        <begin position="93"/>
        <end position="102"/>
    </location>
</feature>
<dbReference type="GO" id="GO:0008270">
    <property type="term" value="F:zinc ion binding"/>
    <property type="evidence" value="ECO:0007669"/>
    <property type="project" value="UniProtKB-KW"/>
</dbReference>
<feature type="compositionally biased region" description="Basic and acidic residues" evidence="6">
    <location>
        <begin position="103"/>
        <end position="112"/>
    </location>
</feature>
<feature type="domain" description="C2H2-type" evidence="7">
    <location>
        <begin position="149"/>
        <end position="180"/>
    </location>
</feature>
<dbReference type="OrthoDB" id="3690638at2759"/>
<dbReference type="AlphaFoldDB" id="A0A7U2I1B0"/>
<dbReference type="InterPro" id="IPR013087">
    <property type="entry name" value="Znf_C2H2_type"/>
</dbReference>
<dbReference type="Pfam" id="PF00096">
    <property type="entry name" value="zf-C2H2"/>
    <property type="match status" value="2"/>
</dbReference>
<dbReference type="VEuPathDB" id="FungiDB:JI435_303060"/>
<feature type="region of interest" description="Disordered" evidence="6">
    <location>
        <begin position="68"/>
        <end position="112"/>
    </location>
</feature>
<evidence type="ECO:0000256" key="3">
    <source>
        <dbReference type="ARBA" id="ARBA00022771"/>
    </source>
</evidence>
<evidence type="ECO:0000313" key="8">
    <source>
        <dbReference type="EMBL" id="QRC98188.1"/>
    </source>
</evidence>
<gene>
    <name evidence="8" type="ORF">JI435_303060</name>
</gene>
<dbReference type="Pfam" id="PF12874">
    <property type="entry name" value="zf-met"/>
    <property type="match status" value="1"/>
</dbReference>
<dbReference type="PROSITE" id="PS50157">
    <property type="entry name" value="ZINC_FINGER_C2H2_2"/>
    <property type="match status" value="2"/>
</dbReference>
<dbReference type="Proteomes" id="UP000663193">
    <property type="component" value="Chromosome 8"/>
</dbReference>
<evidence type="ECO:0000256" key="1">
    <source>
        <dbReference type="ARBA" id="ARBA00022723"/>
    </source>
</evidence>
<evidence type="ECO:0000256" key="6">
    <source>
        <dbReference type="SAM" id="MobiDB-lite"/>
    </source>
</evidence>
<accession>A0A7U2I1B0</accession>
<dbReference type="EMBL" id="CP069030">
    <property type="protein sequence ID" value="QRC98188.1"/>
    <property type="molecule type" value="Genomic_DNA"/>
</dbReference>
<protein>
    <recommendedName>
        <fullName evidence="7">C2H2-type domain-containing protein</fullName>
    </recommendedName>
</protein>
<feature type="domain" description="C2H2-type" evidence="7">
    <location>
        <begin position="194"/>
        <end position="218"/>
    </location>
</feature>
<dbReference type="FunFam" id="3.30.160.60:FF:000202">
    <property type="entry name" value="Zinc finger protein 574"/>
    <property type="match status" value="1"/>
</dbReference>
<dbReference type="SUPFAM" id="SSF57667">
    <property type="entry name" value="beta-beta-alpha zinc fingers"/>
    <property type="match status" value="2"/>
</dbReference>
<dbReference type="GO" id="GO:0032502">
    <property type="term" value="P:developmental process"/>
    <property type="evidence" value="ECO:0007669"/>
    <property type="project" value="UniProtKB-ARBA"/>
</dbReference>
<evidence type="ECO:0000313" key="9">
    <source>
        <dbReference type="Proteomes" id="UP000663193"/>
    </source>
</evidence>